<reference evidence="2 3" key="1">
    <citation type="submission" date="2024-09" db="EMBL/GenBank/DDBJ databases">
        <title>Chromosome-scale assembly of Riccia fluitans.</title>
        <authorList>
            <person name="Paukszto L."/>
            <person name="Sawicki J."/>
            <person name="Karawczyk K."/>
            <person name="Piernik-Szablinska J."/>
            <person name="Szczecinska M."/>
            <person name="Mazdziarz M."/>
        </authorList>
    </citation>
    <scope>NUCLEOTIDE SEQUENCE [LARGE SCALE GENOMIC DNA]</scope>
    <source>
        <strain evidence="2">Rf_01</strain>
        <tissue evidence="2">Aerial parts of the thallus</tissue>
    </source>
</reference>
<protein>
    <recommendedName>
        <fullName evidence="4">Retrotransposon Copia-like N-terminal domain-containing protein</fullName>
    </recommendedName>
</protein>
<evidence type="ECO:0008006" key="4">
    <source>
        <dbReference type="Google" id="ProtNLM"/>
    </source>
</evidence>
<organism evidence="2 3">
    <name type="scientific">Riccia fluitans</name>
    <dbReference type="NCBI Taxonomy" id="41844"/>
    <lineage>
        <taxon>Eukaryota</taxon>
        <taxon>Viridiplantae</taxon>
        <taxon>Streptophyta</taxon>
        <taxon>Embryophyta</taxon>
        <taxon>Marchantiophyta</taxon>
        <taxon>Marchantiopsida</taxon>
        <taxon>Marchantiidae</taxon>
        <taxon>Marchantiales</taxon>
        <taxon>Ricciaceae</taxon>
        <taxon>Riccia</taxon>
    </lineage>
</organism>
<dbReference type="Proteomes" id="UP001605036">
    <property type="component" value="Unassembled WGS sequence"/>
</dbReference>
<evidence type="ECO:0000313" key="2">
    <source>
        <dbReference type="EMBL" id="KAL2634228.1"/>
    </source>
</evidence>
<evidence type="ECO:0000313" key="3">
    <source>
        <dbReference type="Proteomes" id="UP001605036"/>
    </source>
</evidence>
<evidence type="ECO:0000256" key="1">
    <source>
        <dbReference type="SAM" id="MobiDB-lite"/>
    </source>
</evidence>
<gene>
    <name evidence="2" type="ORF">R1flu_005707</name>
</gene>
<comment type="caution">
    <text evidence="2">The sequence shown here is derived from an EMBL/GenBank/DDBJ whole genome shotgun (WGS) entry which is preliminary data.</text>
</comment>
<feature type="region of interest" description="Disordered" evidence="1">
    <location>
        <begin position="1"/>
        <end position="25"/>
    </location>
</feature>
<sequence length="83" mass="9275">MSDLPPEAFLDDDNMDSETGVIPGTSDINFESGMAIGEERQLTMSFKSVTTRYKINKWTGVDNFALWSIQMRDKLKAQGQVGL</sequence>
<accession>A0ABD1YU57</accession>
<proteinExistence type="predicted"/>
<dbReference type="EMBL" id="JBHFFA010000003">
    <property type="protein sequence ID" value="KAL2634228.1"/>
    <property type="molecule type" value="Genomic_DNA"/>
</dbReference>
<name>A0ABD1YU57_9MARC</name>
<dbReference type="AlphaFoldDB" id="A0ABD1YU57"/>
<keyword evidence="3" id="KW-1185">Reference proteome</keyword>